<gene>
    <name evidence="2" type="ORF">H8704_13315</name>
</gene>
<name>A0ABR7N4N7_9FIRM</name>
<protein>
    <submittedName>
        <fullName evidence="2">Uncharacterized protein</fullName>
    </submittedName>
</protein>
<evidence type="ECO:0000313" key="2">
    <source>
        <dbReference type="EMBL" id="MBC8563580.1"/>
    </source>
</evidence>
<feature type="compositionally biased region" description="Basic and acidic residues" evidence="1">
    <location>
        <begin position="663"/>
        <end position="678"/>
    </location>
</feature>
<reference evidence="2 3" key="1">
    <citation type="submission" date="2020-08" db="EMBL/GenBank/DDBJ databases">
        <title>Genome public.</title>
        <authorList>
            <person name="Liu C."/>
            <person name="Sun Q."/>
        </authorList>
    </citation>
    <scope>NUCLEOTIDE SEQUENCE [LARGE SCALE GENOMIC DNA]</scope>
    <source>
        <strain evidence="2 3">NSJ-37</strain>
    </source>
</reference>
<feature type="compositionally biased region" description="Polar residues" evidence="1">
    <location>
        <begin position="619"/>
        <end position="628"/>
    </location>
</feature>
<dbReference type="InterPro" id="IPR036116">
    <property type="entry name" value="FN3_sf"/>
</dbReference>
<accession>A0ABR7N4N7</accession>
<organism evidence="2 3">
    <name type="scientific">Jutongia huaianensis</name>
    <dbReference type="NCBI Taxonomy" id="2763668"/>
    <lineage>
        <taxon>Bacteria</taxon>
        <taxon>Bacillati</taxon>
        <taxon>Bacillota</taxon>
        <taxon>Clostridia</taxon>
        <taxon>Lachnospirales</taxon>
        <taxon>Lachnospiraceae</taxon>
        <taxon>Jutongia</taxon>
    </lineage>
</organism>
<keyword evidence="3" id="KW-1185">Reference proteome</keyword>
<dbReference type="Gene3D" id="2.60.40.10">
    <property type="entry name" value="Immunoglobulins"/>
    <property type="match status" value="1"/>
</dbReference>
<evidence type="ECO:0000313" key="3">
    <source>
        <dbReference type="Proteomes" id="UP000606193"/>
    </source>
</evidence>
<dbReference type="EMBL" id="JACRSX010000028">
    <property type="protein sequence ID" value="MBC8563580.1"/>
    <property type="molecule type" value="Genomic_DNA"/>
</dbReference>
<dbReference type="RefSeq" id="WP_249298587.1">
    <property type="nucleotide sequence ID" value="NZ_JACRSX010000028.1"/>
</dbReference>
<feature type="region of interest" description="Disordered" evidence="1">
    <location>
        <begin position="619"/>
        <end position="686"/>
    </location>
</feature>
<dbReference type="SUPFAM" id="SSF49265">
    <property type="entry name" value="Fibronectin type III"/>
    <property type="match status" value="1"/>
</dbReference>
<dbReference type="InterPro" id="IPR013783">
    <property type="entry name" value="Ig-like_fold"/>
</dbReference>
<comment type="caution">
    <text evidence="2">The sequence shown here is derived from an EMBL/GenBank/DDBJ whole genome shotgun (WGS) entry which is preliminary data.</text>
</comment>
<dbReference type="Gene3D" id="2.160.20.110">
    <property type="match status" value="2"/>
</dbReference>
<evidence type="ECO:0000256" key="1">
    <source>
        <dbReference type="SAM" id="MobiDB-lite"/>
    </source>
</evidence>
<proteinExistence type="predicted"/>
<sequence length="895" mass="97014">MKRYAGEDEKFRQQHKGKGRRRFCSSILALGLTALITATAVLEPFFTGFGGQSARAAEVQSEISITSYIMQGNTEKNMQITICTAEELRMFAQYVNEGNVTAGKTFSLKNDITLSTLTYQYDSQQQRTGIYRQGECIAAVDRNGTCYRNMTDDQQTEAEECLDEAEIWQPIGDEEHPFQGCFLMNGHAVSGMTAVASEPIKGLFGVIDNSGIARDGQVKDSLVTGGTAAGAIAGINNGAVTECRSENTIVMSNGCVGGVIGTNTSLISQVTAENVIVEGKSSTMITEREDMERVNGAGGIAGFHLSGTIKDCTLKGTSCIVNGGGGIFGYMAGGSVEACSNYSRLDSLGANMGGIGGFIFCGTILSCTNYGDIHYIYQYDEHVNLGGIVAGSFSGSYRDITINGCMNQGDVLQQEREGSKEGITMDSVGGIIGRMGGGVLGNCGNEGKVGIITDKDDSEGAKIGGACGILQVGGIAAGCDGPSMLRNCYNTGDILGDIAYTGGIAGRKNFLELKACYTTGHIFQKLGTGQITGFVDSGDMIDCYYLGGSNLTVYSKASDLSFEVSNCSAVSAENVENHLADWLNQCIASYETDYFQKICPLRKWCQGEEKHPVFSTEYVTQPTASPTPEASEKPSADGSPGEESGKTAVSETPSAAGTPVPEAKTEKGASDDQTKNADNKASGNNINKQKYSDLLKKTSLSLLESNRIAKVKKLVISTVKDGGIQITWKASAQNTCYGIYRQDGRKENYKKLTVVTGKTSWLDKKTRKGKKYRYQIFACRQENNTMLRSGVTESKWIETAHYSAPKVTYQTEYTEGKRYLKLTLRQYHGDHIDIVLRKNGKEQIIKLHSISRYHGVFRLSYTRTGNFMYCKVRTWENHSGKKRFSEYTNMKKIKL</sequence>
<dbReference type="Proteomes" id="UP000606193">
    <property type="component" value="Unassembled WGS sequence"/>
</dbReference>